<evidence type="ECO:0000313" key="1">
    <source>
        <dbReference type="EMBL" id="GAG13253.1"/>
    </source>
</evidence>
<accession>X0VL77</accession>
<organism evidence="1">
    <name type="scientific">marine sediment metagenome</name>
    <dbReference type="NCBI Taxonomy" id="412755"/>
    <lineage>
        <taxon>unclassified sequences</taxon>
        <taxon>metagenomes</taxon>
        <taxon>ecological metagenomes</taxon>
    </lineage>
</organism>
<dbReference type="AlphaFoldDB" id="X0VL77"/>
<protein>
    <submittedName>
        <fullName evidence="1">Uncharacterized protein</fullName>
    </submittedName>
</protein>
<feature type="non-terminal residue" evidence="1">
    <location>
        <position position="44"/>
    </location>
</feature>
<gene>
    <name evidence="1" type="ORF">S01H1_35738</name>
</gene>
<sequence length="44" mass="4983">MPPEYPANFTPVPGISYDECLFPHSWGATAVCCLWEAVDRVQKR</sequence>
<proteinExistence type="predicted"/>
<name>X0VL77_9ZZZZ</name>
<reference evidence="1" key="1">
    <citation type="journal article" date="2014" name="Front. Microbiol.">
        <title>High frequency of phylogenetically diverse reductive dehalogenase-homologous genes in deep subseafloor sedimentary metagenomes.</title>
        <authorList>
            <person name="Kawai M."/>
            <person name="Futagami T."/>
            <person name="Toyoda A."/>
            <person name="Takaki Y."/>
            <person name="Nishi S."/>
            <person name="Hori S."/>
            <person name="Arai W."/>
            <person name="Tsubouchi T."/>
            <person name="Morono Y."/>
            <person name="Uchiyama I."/>
            <person name="Ito T."/>
            <person name="Fujiyama A."/>
            <person name="Inagaki F."/>
            <person name="Takami H."/>
        </authorList>
    </citation>
    <scope>NUCLEOTIDE SEQUENCE</scope>
    <source>
        <strain evidence="1">Expedition CK06-06</strain>
    </source>
</reference>
<dbReference type="EMBL" id="BARS01022345">
    <property type="protein sequence ID" value="GAG13253.1"/>
    <property type="molecule type" value="Genomic_DNA"/>
</dbReference>
<comment type="caution">
    <text evidence="1">The sequence shown here is derived from an EMBL/GenBank/DDBJ whole genome shotgun (WGS) entry which is preliminary data.</text>
</comment>